<feature type="compositionally biased region" description="Polar residues" evidence="1">
    <location>
        <begin position="113"/>
        <end position="131"/>
    </location>
</feature>
<evidence type="ECO:0000313" key="3">
    <source>
        <dbReference type="Proteomes" id="UP000274515"/>
    </source>
</evidence>
<keyword evidence="3" id="KW-1185">Reference proteome</keyword>
<protein>
    <recommendedName>
        <fullName evidence="4">PE domain-containing protein</fullName>
    </recommendedName>
</protein>
<feature type="region of interest" description="Disordered" evidence="1">
    <location>
        <begin position="112"/>
        <end position="131"/>
    </location>
</feature>
<comment type="caution">
    <text evidence="2">The sequence shown here is derived from an EMBL/GenBank/DDBJ whole genome shotgun (WGS) entry which is preliminary data.</text>
</comment>
<organism evidence="2 3">
    <name type="scientific">Saccharopolyspora rhizosphaerae</name>
    <dbReference type="NCBI Taxonomy" id="2492662"/>
    <lineage>
        <taxon>Bacteria</taxon>
        <taxon>Bacillati</taxon>
        <taxon>Actinomycetota</taxon>
        <taxon>Actinomycetes</taxon>
        <taxon>Pseudonocardiales</taxon>
        <taxon>Pseudonocardiaceae</taxon>
        <taxon>Saccharopolyspora</taxon>
    </lineage>
</organism>
<evidence type="ECO:0008006" key="4">
    <source>
        <dbReference type="Google" id="ProtNLM"/>
    </source>
</evidence>
<proteinExistence type="predicted"/>
<dbReference type="AlphaFoldDB" id="A0A426JYB0"/>
<dbReference type="RefSeq" id="WP_125089519.1">
    <property type="nucleotide sequence ID" value="NZ_RSAA01000007.1"/>
</dbReference>
<reference evidence="2 3" key="1">
    <citation type="submission" date="2018-11" db="EMBL/GenBank/DDBJ databases">
        <title>Saccharopolyspora rhizosphaerae sp. nov., an actinomycete isolated from rhizosphere soil in Thailand.</title>
        <authorList>
            <person name="Intra B."/>
            <person name="Euanorasetr J."/>
            <person name="Take A."/>
            <person name="Inahashi Y."/>
            <person name="Mori M."/>
            <person name="Panbangred W."/>
            <person name="Matsumoto A."/>
        </authorList>
    </citation>
    <scope>NUCLEOTIDE SEQUENCE [LARGE SCALE GENOMIC DNA]</scope>
    <source>
        <strain evidence="2 3">H219</strain>
    </source>
</reference>
<evidence type="ECO:0000313" key="2">
    <source>
        <dbReference type="EMBL" id="RRO18167.1"/>
    </source>
</evidence>
<dbReference type="Proteomes" id="UP000274515">
    <property type="component" value="Unassembled WGS sequence"/>
</dbReference>
<dbReference type="OrthoDB" id="3695210at2"/>
<accession>A0A426JYB0</accession>
<dbReference type="EMBL" id="RSAA01000007">
    <property type="protein sequence ID" value="RRO18167.1"/>
    <property type="molecule type" value="Genomic_DNA"/>
</dbReference>
<gene>
    <name evidence="2" type="ORF">EIL87_07935</name>
</gene>
<name>A0A426JYB0_9PSEU</name>
<evidence type="ECO:0000256" key="1">
    <source>
        <dbReference type="SAM" id="MobiDB-lite"/>
    </source>
</evidence>
<sequence length="131" mass="14341">MFPNVWGQIAETVDRMADKAALAQAQSAGGAMRIDPDKVDEVASFFEHEAQEMEDRQQEVNYLARVKAPGKDPVSIQAANKYGQVGAGNDMAYADNYLKLAKVFRDTAANLRASAQQTRTDDQNSADSLRS</sequence>